<evidence type="ECO:0000256" key="1">
    <source>
        <dbReference type="SAM" id="SignalP"/>
    </source>
</evidence>
<feature type="signal peptide" evidence="1">
    <location>
        <begin position="1"/>
        <end position="26"/>
    </location>
</feature>
<feature type="chain" id="PRO_5023104745" evidence="1">
    <location>
        <begin position="27"/>
        <end position="533"/>
    </location>
</feature>
<dbReference type="RefSeq" id="WP_149726355.1">
    <property type="nucleotide sequence ID" value="NZ_VUJV01000001.1"/>
</dbReference>
<organism evidence="2 3">
    <name type="scientific">Nocardioides humilatus</name>
    <dbReference type="NCBI Taxonomy" id="2607660"/>
    <lineage>
        <taxon>Bacteria</taxon>
        <taxon>Bacillati</taxon>
        <taxon>Actinomycetota</taxon>
        <taxon>Actinomycetes</taxon>
        <taxon>Propionibacteriales</taxon>
        <taxon>Nocardioidaceae</taxon>
        <taxon>Nocardioides</taxon>
    </lineage>
</organism>
<name>A0A5B1LJI7_9ACTN</name>
<reference evidence="2 3" key="1">
    <citation type="submission" date="2019-09" db="EMBL/GenBank/DDBJ databases">
        <title>Nocardioides panacisoli sp. nov., isolated from the soil of a ginseng field.</title>
        <authorList>
            <person name="Cho C."/>
        </authorList>
    </citation>
    <scope>NUCLEOTIDE SEQUENCE [LARGE SCALE GENOMIC DNA]</scope>
    <source>
        <strain evidence="2 3">BN130099</strain>
    </source>
</reference>
<keyword evidence="3" id="KW-1185">Reference proteome</keyword>
<proteinExistence type="predicted"/>
<dbReference type="Proteomes" id="UP000325003">
    <property type="component" value="Unassembled WGS sequence"/>
</dbReference>
<comment type="caution">
    <text evidence="2">The sequence shown here is derived from an EMBL/GenBank/DDBJ whole genome shotgun (WGS) entry which is preliminary data.</text>
</comment>
<gene>
    <name evidence="2" type="ORF">F0U44_00655</name>
</gene>
<accession>A0A5B1LJI7</accession>
<keyword evidence="1" id="KW-0732">Signal</keyword>
<dbReference type="AlphaFoldDB" id="A0A5B1LJI7"/>
<sequence>MKLSSLLVLPISVALAASLTVPAAVADDDFDQPDLKVPGTSSSKAAEAKDTLAEVQAIVNGDAKARGGRTSDGRDLTVALRDLRVQTKYLSPADKKVAHQFLLRPGTGSDPYIPGALPINKCFVELCIHYAETGTNAVLDSDGDANTIPAYVQNVADTINQINVDYVAAGYRTPKRDGALGGGTNKIDIYLGQIGNQGLYGFCTSDDPNNPDTSGDYSFWAYCALDNDYAPAEFPTNTPTENMQVTAAHEFFHAVQYAYDAWEDGWLLESTATWVEDEMFDGVDDNRQYLANGPLGLSYVPLDYYGDGFHYGTWIWWRYLTEKFPAKTGKLPNLVRKVWERADGAPGGPDDYSTQGLAKVLSNLGTTLKKEFVNFSTVNRNPKKYYSEGANYPTTQALVQTINPSHKIKGANWTSGHLASATSRFNPQNLGAADWRLKVTLDFAPTDRGSAAVILVYKKNGKIERLNVKLNQEGNGAKNVPFSSGSIKGVEVLMINSSSRFNCYTNPDSPYSCLGTPKDDGPKYEVTAKAYRA</sequence>
<dbReference type="NCBIfam" id="NF045524">
    <property type="entry name" value="MXAN_6640_HExxH"/>
    <property type="match status" value="1"/>
</dbReference>
<reference evidence="2 3" key="2">
    <citation type="submission" date="2019-09" db="EMBL/GenBank/DDBJ databases">
        <authorList>
            <person name="Jin C."/>
        </authorList>
    </citation>
    <scope>NUCLEOTIDE SEQUENCE [LARGE SCALE GENOMIC DNA]</scope>
    <source>
        <strain evidence="2 3">BN130099</strain>
    </source>
</reference>
<protein>
    <submittedName>
        <fullName evidence="2">Uncharacterized protein</fullName>
    </submittedName>
</protein>
<evidence type="ECO:0000313" key="2">
    <source>
        <dbReference type="EMBL" id="KAA1420895.1"/>
    </source>
</evidence>
<evidence type="ECO:0000313" key="3">
    <source>
        <dbReference type="Proteomes" id="UP000325003"/>
    </source>
</evidence>
<dbReference type="EMBL" id="VUJV01000001">
    <property type="protein sequence ID" value="KAA1420895.1"/>
    <property type="molecule type" value="Genomic_DNA"/>
</dbReference>